<accession>A0A381N177</accession>
<reference evidence="2" key="1">
    <citation type="submission" date="2018-05" db="EMBL/GenBank/DDBJ databases">
        <authorList>
            <person name="Lanie J.A."/>
            <person name="Ng W.-L."/>
            <person name="Kazmierczak K.M."/>
            <person name="Andrzejewski T.M."/>
            <person name="Davidsen T.M."/>
            <person name="Wayne K.J."/>
            <person name="Tettelin H."/>
            <person name="Glass J.I."/>
            <person name="Rusch D."/>
            <person name="Podicherti R."/>
            <person name="Tsui H.-C.T."/>
            <person name="Winkler M.E."/>
        </authorList>
    </citation>
    <scope>NUCLEOTIDE SEQUENCE</scope>
</reference>
<feature type="transmembrane region" description="Helical" evidence="1">
    <location>
        <begin position="95"/>
        <end position="126"/>
    </location>
</feature>
<dbReference type="EMBL" id="UINC01000064">
    <property type="protein sequence ID" value="SUZ48342.1"/>
    <property type="molecule type" value="Genomic_DNA"/>
</dbReference>
<organism evidence="2">
    <name type="scientific">marine metagenome</name>
    <dbReference type="NCBI Taxonomy" id="408172"/>
    <lineage>
        <taxon>unclassified sequences</taxon>
        <taxon>metagenomes</taxon>
        <taxon>ecological metagenomes</taxon>
    </lineage>
</organism>
<gene>
    <name evidence="2" type="ORF">METZ01_LOCUS1196</name>
</gene>
<proteinExistence type="predicted"/>
<name>A0A381N177_9ZZZZ</name>
<keyword evidence="1" id="KW-1133">Transmembrane helix</keyword>
<protein>
    <submittedName>
        <fullName evidence="2">Uncharacterized protein</fullName>
    </submittedName>
</protein>
<feature type="transmembrane region" description="Helical" evidence="1">
    <location>
        <begin position="12"/>
        <end position="37"/>
    </location>
</feature>
<keyword evidence="1" id="KW-0812">Transmembrane</keyword>
<feature type="transmembrane region" description="Helical" evidence="1">
    <location>
        <begin position="49"/>
        <end position="74"/>
    </location>
</feature>
<evidence type="ECO:0000256" key="1">
    <source>
        <dbReference type="SAM" id="Phobius"/>
    </source>
</evidence>
<dbReference type="AlphaFoldDB" id="A0A381N177"/>
<keyword evidence="1" id="KW-0472">Membrane</keyword>
<sequence length="158" mass="19705">MKNKILNFLLTSNMYIYLIFNEILVLITLLLLVMTLFSSLYDFIKIKEGWYIIVYLLFNFYCIKSKIDYIYLIFKYSKRKKIIKRNYKKFFLLNCINLIFMCLNVYSLSYFFIIPYILNLICLIFLKYEETKYPEVENNRRRKRKRRNNDIELRRYQM</sequence>
<evidence type="ECO:0000313" key="2">
    <source>
        <dbReference type="EMBL" id="SUZ48342.1"/>
    </source>
</evidence>